<proteinExistence type="predicted"/>
<name>A0AAW5IKH1_9BACT</name>
<comment type="caution">
    <text evidence="1">The sequence shown here is derived from an EMBL/GenBank/DDBJ whole genome shotgun (WGS) entry which is preliminary data.</text>
</comment>
<accession>A0AAW5IKH1</accession>
<dbReference type="EMBL" id="JANDWZ010000008">
    <property type="protein sequence ID" value="MCP9564010.1"/>
    <property type="molecule type" value="Genomic_DNA"/>
</dbReference>
<gene>
    <name evidence="1" type="ORF">NNC64_05425</name>
</gene>
<evidence type="ECO:0000313" key="1">
    <source>
        <dbReference type="EMBL" id="MCP9564010.1"/>
    </source>
</evidence>
<dbReference type="RefSeq" id="WP_153096974.1">
    <property type="nucleotide sequence ID" value="NZ_JAHRGJ010000029.1"/>
</dbReference>
<reference evidence="1" key="1">
    <citation type="submission" date="2022-07" db="EMBL/GenBank/DDBJ databases">
        <title>Prevotella copri.</title>
        <authorList>
            <person name="Yang C."/>
        </authorList>
    </citation>
    <scope>NUCLEOTIDE SEQUENCE</scope>
    <source>
        <strain evidence="1">HF2107</strain>
    </source>
</reference>
<protein>
    <submittedName>
        <fullName evidence="1">Uncharacterized protein</fullName>
    </submittedName>
</protein>
<dbReference type="AlphaFoldDB" id="A0AAW5IKH1"/>
<evidence type="ECO:0000313" key="2">
    <source>
        <dbReference type="Proteomes" id="UP001205531"/>
    </source>
</evidence>
<sequence>MLFAQRQDIRNASNIIEEVEDVVMNFKSYAEKVEIDEHWIRKIERVLEEIRK</sequence>
<organism evidence="1 2">
    <name type="scientific">Segatella copri</name>
    <dbReference type="NCBI Taxonomy" id="165179"/>
    <lineage>
        <taxon>Bacteria</taxon>
        <taxon>Pseudomonadati</taxon>
        <taxon>Bacteroidota</taxon>
        <taxon>Bacteroidia</taxon>
        <taxon>Bacteroidales</taxon>
        <taxon>Prevotellaceae</taxon>
        <taxon>Segatella</taxon>
    </lineage>
</organism>
<dbReference type="Proteomes" id="UP001205531">
    <property type="component" value="Unassembled WGS sequence"/>
</dbReference>